<reference evidence="2" key="1">
    <citation type="submission" date="2009-09" db="EMBL/GenBank/DDBJ databases">
        <title>The complete genome of Nakamurella multipartita DSM 44233.</title>
        <authorList>
            <consortium name="US DOE Joint Genome Institute (JGI-PGF)"/>
            <person name="Lucas S."/>
            <person name="Copeland A."/>
            <person name="Lapidus A."/>
            <person name="Glavina del Rio T."/>
            <person name="Dalin E."/>
            <person name="Tice H."/>
            <person name="Bruce D."/>
            <person name="Goodwin L."/>
            <person name="Pitluck S."/>
            <person name="Kyrpides N."/>
            <person name="Mavromatis K."/>
            <person name="Ivanova N."/>
            <person name="Ovchinnikova G."/>
            <person name="Sims D."/>
            <person name="Meincke L."/>
            <person name="Brettin T."/>
            <person name="Detter J.C."/>
            <person name="Han C."/>
            <person name="Larimer F."/>
            <person name="Land M."/>
            <person name="Hauser L."/>
            <person name="Markowitz V."/>
            <person name="Cheng J.-F."/>
            <person name="Hugenholtz P."/>
            <person name="Woyke T."/>
            <person name="Wu D."/>
            <person name="Klenk H.-P."/>
            <person name="Eisen J.A."/>
        </authorList>
    </citation>
    <scope>NUCLEOTIDE SEQUENCE [LARGE SCALE GENOMIC DNA]</scope>
    <source>
        <strain evidence="2">ATCC 700099 / DSM 44233 / CIP 104796 / JCM 9543 / NBRC 105858 / Y-104</strain>
    </source>
</reference>
<sequence length="129" mass="13055">MPGVGERLGSGGPWEDRFGYSRVVRVGPLALTAGCTAVVDGVVAAPGDAGEQTRIALRAGLAALAQVGVAPAQVVATRLSIVDRADAEAVGRAHGRVFADVRPAATMVVVAGLIDPAMRVEVELTAWAG</sequence>
<evidence type="ECO:0000313" key="1">
    <source>
        <dbReference type="EMBL" id="ACV79419.1"/>
    </source>
</evidence>
<keyword evidence="2" id="KW-1185">Reference proteome</keyword>
<dbReference type="Proteomes" id="UP000002218">
    <property type="component" value="Chromosome"/>
</dbReference>
<proteinExistence type="predicted"/>
<dbReference type="RefSeq" id="WP_015748287.1">
    <property type="nucleotide sequence ID" value="NC_013235.1"/>
</dbReference>
<dbReference type="KEGG" id="nml:Namu_3085"/>
<dbReference type="PANTHER" id="PTHR43857:SF1">
    <property type="entry name" value="YJGH FAMILY PROTEIN"/>
    <property type="match status" value="1"/>
</dbReference>
<organism evidence="1 2">
    <name type="scientific">Nakamurella multipartita (strain ATCC 700099 / DSM 44233 / CIP 104796 / JCM 9543 / NBRC 105858 / Y-104)</name>
    <name type="common">Microsphaera multipartita</name>
    <dbReference type="NCBI Taxonomy" id="479431"/>
    <lineage>
        <taxon>Bacteria</taxon>
        <taxon>Bacillati</taxon>
        <taxon>Actinomycetota</taxon>
        <taxon>Actinomycetes</taxon>
        <taxon>Nakamurellales</taxon>
        <taxon>Nakamurellaceae</taxon>
        <taxon>Nakamurella</taxon>
    </lineage>
</organism>
<gene>
    <name evidence="1" type="ordered locus">Namu_3085</name>
</gene>
<dbReference type="AlphaFoldDB" id="C8XBR5"/>
<dbReference type="InterPro" id="IPR035959">
    <property type="entry name" value="RutC-like_sf"/>
</dbReference>
<dbReference type="FunCoup" id="C8XBR5">
    <property type="interactions" value="324"/>
</dbReference>
<dbReference type="EMBL" id="CP001737">
    <property type="protein sequence ID" value="ACV79419.1"/>
    <property type="molecule type" value="Genomic_DNA"/>
</dbReference>
<dbReference type="eggNOG" id="COG0251">
    <property type="taxonomic scope" value="Bacteria"/>
</dbReference>
<dbReference type="HOGENOM" id="CLU_100715_5_1_11"/>
<dbReference type="SUPFAM" id="SSF55298">
    <property type="entry name" value="YjgF-like"/>
    <property type="match status" value="1"/>
</dbReference>
<dbReference type="InParanoid" id="C8XBR5"/>
<dbReference type="PANTHER" id="PTHR43857">
    <property type="entry name" value="BLR7761 PROTEIN"/>
    <property type="match status" value="1"/>
</dbReference>
<dbReference type="InterPro" id="IPR006175">
    <property type="entry name" value="YjgF/YER057c/UK114"/>
</dbReference>
<reference evidence="1 2" key="2">
    <citation type="journal article" date="2010" name="Stand. Genomic Sci.">
        <title>Complete genome sequence of Nakamurella multipartita type strain (Y-104).</title>
        <authorList>
            <person name="Tice H."/>
            <person name="Mayilraj S."/>
            <person name="Sims D."/>
            <person name="Lapidus A."/>
            <person name="Nolan M."/>
            <person name="Lucas S."/>
            <person name="Glavina Del Rio T."/>
            <person name="Copeland A."/>
            <person name="Cheng J.F."/>
            <person name="Meincke L."/>
            <person name="Bruce D."/>
            <person name="Goodwin L."/>
            <person name="Pitluck S."/>
            <person name="Ivanova N."/>
            <person name="Mavromatis K."/>
            <person name="Ovchinnikova G."/>
            <person name="Pati A."/>
            <person name="Chen A."/>
            <person name="Palaniappan K."/>
            <person name="Land M."/>
            <person name="Hauser L."/>
            <person name="Chang Y.J."/>
            <person name="Jeffries C.D."/>
            <person name="Detter J.C."/>
            <person name="Brettin T."/>
            <person name="Rohde M."/>
            <person name="Goker M."/>
            <person name="Bristow J."/>
            <person name="Eisen J.A."/>
            <person name="Markowitz V."/>
            <person name="Hugenholtz P."/>
            <person name="Kyrpides N.C."/>
            <person name="Klenk H.P."/>
            <person name="Chen F."/>
        </authorList>
    </citation>
    <scope>NUCLEOTIDE SEQUENCE [LARGE SCALE GENOMIC DNA]</scope>
    <source>
        <strain evidence="2">ATCC 700099 / DSM 44233 / CIP 104796 / JCM 9543 / NBRC 105858 / Y-104</strain>
    </source>
</reference>
<evidence type="ECO:0000313" key="2">
    <source>
        <dbReference type="Proteomes" id="UP000002218"/>
    </source>
</evidence>
<protein>
    <submittedName>
        <fullName evidence="1">Endoribonuclease L-PSP</fullName>
    </submittedName>
</protein>
<name>C8XBR5_NAKMY</name>
<dbReference type="Pfam" id="PF01042">
    <property type="entry name" value="Ribonuc_L-PSP"/>
    <property type="match status" value="1"/>
</dbReference>
<dbReference type="STRING" id="479431.Namu_3085"/>
<dbReference type="Gene3D" id="3.30.1330.40">
    <property type="entry name" value="RutC-like"/>
    <property type="match status" value="1"/>
</dbReference>
<accession>C8XBR5</accession>